<dbReference type="Proteomes" id="UP000325787">
    <property type="component" value="Chromosome"/>
</dbReference>
<dbReference type="KEGG" id="ssyi:EKG83_25200"/>
<name>A0A5Q0H327_SACSY</name>
<proteinExistence type="predicted"/>
<sequence length="1170" mass="125277">MTSGAHDGSTVNTFSGDARDVLLARDIHGDVHLGAAPRRSRGILTHRERLAGLSRRNTNLTADRLAFVPPGDHPADPARLFAALRGRFDDRGVVLVGPAGAGKTRTCLEVAALAEAQGWRVLHLLAGEYSVEQVADAVLDGTSPALVLIDYLSDCRGLDYSDLRTWLVPTARARGVEVAVLATARPGWMLLDAADPVHAEFDVVPLRTDPAHLGAVCAALLDLEARTALAVYPRDRVERICGGRPVIAMLVAREVEELARAGKPLVAPSRAGLAGWLPGRLREDGLVVPRRKRWSDRVEPDVDVQVAAAVVAACPQPREALERIAAGVPGAPGDARRYVDALLRMGWLEDDEPNLAVVHDVVVDELLEQVLLTDDGDRVRRTVADALLAPAATDARTAGRYALNLARLVRDLAAGDRADELAAFCADWLRDHAEPVGRALLADAEAGGFALGTLLDGAPWARPALERWAELVGPWLDRYGRMPQARHVYFKALHLAPADRVADLTDGAVGWLVEHGGRVGARFVLTVLLTKVDPGPHADAVVATALDWVRRHWRRVDAQYVLTGLLGRVGPGLGTTVAVEHARRWVVAHRARDDARYVLCALLDKRHDLGRAAREVIDLALDWLTDHRGPETAMVLSALLRRTDRAVPGALAWLRRHGTPPTAQYLLEPLLTERALDPAQADEVVRLALLWVLDNPDRFAGGFLLGAVLDGRPLGEHAETAPTVALAWLPRHAAEPVAGNVLLRLVERAEPVVLPEAARTWLDVHHESHTAGPLLAALLPRPGSGALLDHGVAWLVDNRKSTWTNAVAAALLGRPDLGGHTDTVTAHALRRLVVQGDQPAAAGLRTALGVTGSDLDAALAWLDDHAHVPAAEVLLRHLLLCADPGEHADRLVARALEWLTHHGTTPEAGPLLDAVLPRTTGAVVDTALAWLAGHRLPGRSAILRSLLAHPDLGDRRAAAVDLAVARLAEEEDALREPHLPLLKAVLKVPGLDEGAYAAVVRWLDTHDTATGAAQVLSLVVDRDDLGAHAGAVAARALAWVRANPGHATAYVVLSKLLTRPEAGAWTAGAVACACEWAAEHGSTPKGRFVVGRLLERPDLGPLAPVAVAHGLRWLELHGTYPKAWFVLLPLLRVPGRHLGAVTGHARAWLAATDNDPAMRAEVEALLAEAG</sequence>
<evidence type="ECO:0000313" key="2">
    <source>
        <dbReference type="Proteomes" id="UP000325787"/>
    </source>
</evidence>
<organism evidence="1 2">
    <name type="scientific">Saccharothrix syringae</name>
    <name type="common">Nocardiopsis syringae</name>
    <dbReference type="NCBI Taxonomy" id="103733"/>
    <lineage>
        <taxon>Bacteria</taxon>
        <taxon>Bacillati</taxon>
        <taxon>Actinomycetota</taxon>
        <taxon>Actinomycetes</taxon>
        <taxon>Pseudonocardiales</taxon>
        <taxon>Pseudonocardiaceae</taxon>
        <taxon>Saccharothrix</taxon>
    </lineage>
</organism>
<accession>A0A5Q0H327</accession>
<dbReference type="InterPro" id="IPR027417">
    <property type="entry name" value="P-loop_NTPase"/>
</dbReference>
<gene>
    <name evidence="1" type="ORF">EKG83_25200</name>
</gene>
<protein>
    <submittedName>
        <fullName evidence="1">Uncharacterized protein</fullName>
    </submittedName>
</protein>
<dbReference type="AlphaFoldDB" id="A0A5Q0H327"/>
<dbReference type="RefSeq" id="WP_033434265.1">
    <property type="nucleotide sequence ID" value="NZ_CP034550.1"/>
</dbReference>
<keyword evidence="2" id="KW-1185">Reference proteome</keyword>
<reference evidence="2" key="1">
    <citation type="journal article" date="2021" name="Curr. Microbiol.">
        <title>Complete genome of nocamycin-producing strain Saccharothrix syringae NRRL B-16468 reveals the biosynthetic potential for secondary metabolites.</title>
        <authorList>
            <person name="Mo X."/>
            <person name="Yang S."/>
        </authorList>
    </citation>
    <scope>NUCLEOTIDE SEQUENCE [LARGE SCALE GENOMIC DNA]</scope>
    <source>
        <strain evidence="2">ATCC 51364 / DSM 43886 / JCM 6844 / KCTC 9398 / NBRC 14523 / NRRL B-16468 / INA 2240</strain>
    </source>
</reference>
<dbReference type="SUPFAM" id="SSF52540">
    <property type="entry name" value="P-loop containing nucleoside triphosphate hydrolases"/>
    <property type="match status" value="1"/>
</dbReference>
<evidence type="ECO:0000313" key="1">
    <source>
        <dbReference type="EMBL" id="QFZ20274.1"/>
    </source>
</evidence>
<dbReference type="EMBL" id="CP034550">
    <property type="protein sequence ID" value="QFZ20274.1"/>
    <property type="molecule type" value="Genomic_DNA"/>
</dbReference>
<dbReference type="OrthoDB" id="3645759at2"/>